<dbReference type="Proteomes" id="UP000542813">
    <property type="component" value="Unassembled WGS sequence"/>
</dbReference>
<keyword evidence="4" id="KW-1185">Reference proteome</keyword>
<dbReference type="SUPFAM" id="SSF50939">
    <property type="entry name" value="Sialidases"/>
    <property type="match status" value="1"/>
</dbReference>
<accession>A0A7W9LJ02</accession>
<feature type="signal peptide" evidence="1">
    <location>
        <begin position="1"/>
        <end position="24"/>
    </location>
</feature>
<dbReference type="CDD" id="cd15482">
    <property type="entry name" value="Sialidase_non-viral"/>
    <property type="match status" value="1"/>
</dbReference>
<dbReference type="RefSeq" id="WP_184818318.1">
    <property type="nucleotide sequence ID" value="NZ_JACHMM010000001.1"/>
</dbReference>
<comment type="caution">
    <text evidence="3">The sequence shown here is derived from an EMBL/GenBank/DDBJ whole genome shotgun (WGS) entry which is preliminary data.</text>
</comment>
<protein>
    <recommendedName>
        <fullName evidence="2">Sialidase domain-containing protein</fullName>
    </recommendedName>
</protein>
<evidence type="ECO:0000313" key="4">
    <source>
        <dbReference type="Proteomes" id="UP000542813"/>
    </source>
</evidence>
<reference evidence="3 4" key="1">
    <citation type="submission" date="2020-08" db="EMBL/GenBank/DDBJ databases">
        <title>Sequencing the genomes of 1000 actinobacteria strains.</title>
        <authorList>
            <person name="Klenk H.-P."/>
        </authorList>
    </citation>
    <scope>NUCLEOTIDE SEQUENCE [LARGE SCALE GENOMIC DNA]</scope>
    <source>
        <strain evidence="3 4">DSM 102122</strain>
    </source>
</reference>
<gene>
    <name evidence="3" type="ORF">HD601_000093</name>
</gene>
<dbReference type="InterPro" id="IPR011040">
    <property type="entry name" value="Sialidase"/>
</dbReference>
<feature type="chain" id="PRO_5031378653" description="Sialidase domain-containing protein" evidence="1">
    <location>
        <begin position="25"/>
        <end position="607"/>
    </location>
</feature>
<dbReference type="Pfam" id="PF13088">
    <property type="entry name" value="BNR_2"/>
    <property type="match status" value="1"/>
</dbReference>
<dbReference type="PANTHER" id="PTHR43752">
    <property type="entry name" value="BNR/ASP-BOX REPEAT FAMILY PROTEIN"/>
    <property type="match status" value="1"/>
</dbReference>
<sequence length="607" mass="64135">MSRRLLTTAALALLLAGSAGIAVAEPVTHSTTYTFENDALGAVPAGCSTPAGRVPAQVTDVRAHSGERSLLLQDDSPAAQAVVVCPTPVMAGADLRLRLYPERLGQGVLVSLLGSFEGKPQTGVPVFHLWAKPDGSLWWFDGLGQDALGWTQIGAAGTLALGEWNSVAVQVPADMSRAGVYVGDHPGDHPGQRPRREDYVGAAGPVGVSPVASVTGFQVASTGSAPVGDEVYLDDVVIADSAHVSRPPQDRTFRVGDPVIVDQTSEGLMQMPNTATTLTTADGRQEVLVGYPVHGDATHDTGTALAASTDRGRTWTQADERNPFPDEQSFYLSTLSNGDLFAVNYHTFMVEGSGETRAIVPTAVSHDGGRTWTHREGVMQAPQAMRPISDATSRPGFRLGGFVLIHSIVEGDDGTLYQSGYGYYKDDPKSRAVLLASTDGGVNWEVRSTMAVNPDLSDHPRFEGFTEAALAQTASGDLLAVIRTGNYQSLYQVTSGDDGHTWTAPEPVVAGPDDLPVVGVFPDLLAMPDGTMVLWIGRPGQSLLASPDGEGGSWTTPVTVDYLNSGNGSLVSLGRNRILTFGDRGADWTPNTPATKAIWARPVELRM</sequence>
<dbReference type="EMBL" id="JACHMM010000001">
    <property type="protein sequence ID" value="MBB5785518.1"/>
    <property type="molecule type" value="Genomic_DNA"/>
</dbReference>
<keyword evidence="1" id="KW-0732">Signal</keyword>
<evidence type="ECO:0000313" key="3">
    <source>
        <dbReference type="EMBL" id="MBB5785518.1"/>
    </source>
</evidence>
<proteinExistence type="predicted"/>
<evidence type="ECO:0000259" key="2">
    <source>
        <dbReference type="Pfam" id="PF13088"/>
    </source>
</evidence>
<evidence type="ECO:0000256" key="1">
    <source>
        <dbReference type="SAM" id="SignalP"/>
    </source>
</evidence>
<organism evidence="3 4">
    <name type="scientific">Jiangella mangrovi</name>
    <dbReference type="NCBI Taxonomy" id="1524084"/>
    <lineage>
        <taxon>Bacteria</taxon>
        <taxon>Bacillati</taxon>
        <taxon>Actinomycetota</taxon>
        <taxon>Actinomycetes</taxon>
        <taxon>Jiangellales</taxon>
        <taxon>Jiangellaceae</taxon>
        <taxon>Jiangella</taxon>
    </lineage>
</organism>
<name>A0A7W9LJ02_9ACTN</name>
<dbReference type="InterPro" id="IPR036278">
    <property type="entry name" value="Sialidase_sf"/>
</dbReference>
<dbReference type="AlphaFoldDB" id="A0A7W9LJ02"/>
<dbReference type="Gene3D" id="2.120.10.10">
    <property type="match status" value="1"/>
</dbReference>
<feature type="domain" description="Sialidase" evidence="2">
    <location>
        <begin position="357"/>
        <end position="561"/>
    </location>
</feature>
<dbReference type="PANTHER" id="PTHR43752:SF2">
    <property type="entry name" value="BNR_ASP-BOX REPEAT FAMILY PROTEIN"/>
    <property type="match status" value="1"/>
</dbReference>